<organism evidence="6 7">
    <name type="scientific">Faunimonas pinastri</name>
    <dbReference type="NCBI Taxonomy" id="1855383"/>
    <lineage>
        <taxon>Bacteria</taxon>
        <taxon>Pseudomonadati</taxon>
        <taxon>Pseudomonadota</taxon>
        <taxon>Alphaproteobacteria</taxon>
        <taxon>Hyphomicrobiales</taxon>
        <taxon>Afifellaceae</taxon>
        <taxon>Faunimonas</taxon>
    </lineage>
</organism>
<evidence type="ECO:0000259" key="5">
    <source>
        <dbReference type="Pfam" id="PF13407"/>
    </source>
</evidence>
<evidence type="ECO:0000256" key="2">
    <source>
        <dbReference type="ARBA" id="ARBA00007639"/>
    </source>
</evidence>
<dbReference type="GO" id="GO:0030246">
    <property type="term" value="F:carbohydrate binding"/>
    <property type="evidence" value="ECO:0007669"/>
    <property type="project" value="UniProtKB-ARBA"/>
</dbReference>
<evidence type="ECO:0000313" key="6">
    <source>
        <dbReference type="EMBL" id="SEQ28768.1"/>
    </source>
</evidence>
<dbReference type="Proteomes" id="UP000199647">
    <property type="component" value="Unassembled WGS sequence"/>
</dbReference>
<dbReference type="InterPro" id="IPR025997">
    <property type="entry name" value="SBP_2_dom"/>
</dbReference>
<reference evidence="6 7" key="1">
    <citation type="submission" date="2016-10" db="EMBL/GenBank/DDBJ databases">
        <authorList>
            <person name="de Groot N.N."/>
        </authorList>
    </citation>
    <scope>NUCLEOTIDE SEQUENCE [LARGE SCALE GENOMIC DNA]</scope>
    <source>
        <strain evidence="6 7">A52C2</strain>
    </source>
</reference>
<feature type="domain" description="Periplasmic binding protein" evidence="5">
    <location>
        <begin position="30"/>
        <end position="285"/>
    </location>
</feature>
<sequence>MRTQKLCRAALMVTAALAVTPAMAKDITKVGITVGSLGNPYYAVTNKGIQETIAKLTPGAQVTAVSADYDLGKQFNQIDNFIASGAKIIMLNAVDPVGIKPAIAKAKAAGVTVSAFDVTAEGVDVTVMTDNVEAGRQACQYIVDHLPGGKGDVIIVNGPPISAIVDRVKGCQEVLSAHPEIKVLSSDQNGQASRDGGLAAGQGLLTRFSKVDAIFAVNDPTAIGVDLAAKQLQRGEFFITAVDGSPDVVTAMESGSSLIKASSAQAPYKMASEAYRYAVDITNGKAPPEKTVLLKPELVTADNVKSYGGWSGE</sequence>
<dbReference type="RefSeq" id="WP_092495890.1">
    <property type="nucleotide sequence ID" value="NZ_FOFG01000003.1"/>
</dbReference>
<comment type="similarity">
    <text evidence="2">Belongs to the bacterial solute-binding protein 2 family.</text>
</comment>
<dbReference type="AlphaFoldDB" id="A0A1H9EUV4"/>
<evidence type="ECO:0000256" key="3">
    <source>
        <dbReference type="ARBA" id="ARBA00022729"/>
    </source>
</evidence>
<protein>
    <submittedName>
        <fullName evidence="6">Monosaccharide ABC transporter substrate-binding protein, CUT2 family</fullName>
    </submittedName>
</protein>
<evidence type="ECO:0000256" key="1">
    <source>
        <dbReference type="ARBA" id="ARBA00004196"/>
    </source>
</evidence>
<dbReference type="InterPro" id="IPR028082">
    <property type="entry name" value="Peripla_BP_I"/>
</dbReference>
<dbReference type="SUPFAM" id="SSF53822">
    <property type="entry name" value="Periplasmic binding protein-like I"/>
    <property type="match status" value="1"/>
</dbReference>
<dbReference type="PANTHER" id="PTHR46847">
    <property type="entry name" value="D-ALLOSE-BINDING PERIPLASMIC PROTEIN-RELATED"/>
    <property type="match status" value="1"/>
</dbReference>
<name>A0A1H9EUV4_9HYPH</name>
<accession>A0A1H9EUV4</accession>
<feature type="signal peptide" evidence="4">
    <location>
        <begin position="1"/>
        <end position="24"/>
    </location>
</feature>
<dbReference type="EMBL" id="FOFG01000003">
    <property type="protein sequence ID" value="SEQ28768.1"/>
    <property type="molecule type" value="Genomic_DNA"/>
</dbReference>
<gene>
    <name evidence="6" type="ORF">SAMN05216548_103255</name>
</gene>
<dbReference type="CDD" id="cd06321">
    <property type="entry name" value="PBP1_ABC_sugar_binding-like"/>
    <property type="match status" value="1"/>
</dbReference>
<dbReference type="OrthoDB" id="9814427at2"/>
<dbReference type="Gene3D" id="3.40.50.2300">
    <property type="match status" value="2"/>
</dbReference>
<evidence type="ECO:0000256" key="4">
    <source>
        <dbReference type="SAM" id="SignalP"/>
    </source>
</evidence>
<comment type="subcellular location">
    <subcellularLocation>
        <location evidence="1">Cell envelope</location>
    </subcellularLocation>
</comment>
<dbReference type="PANTHER" id="PTHR46847:SF2">
    <property type="entry name" value="ABC TRANSPORTER SUGAR-BINDING PROTEIN"/>
    <property type="match status" value="1"/>
</dbReference>
<feature type="chain" id="PRO_5011514444" evidence="4">
    <location>
        <begin position="25"/>
        <end position="313"/>
    </location>
</feature>
<proteinExistence type="inferred from homology"/>
<keyword evidence="7" id="KW-1185">Reference proteome</keyword>
<dbReference type="GO" id="GO:0030313">
    <property type="term" value="C:cell envelope"/>
    <property type="evidence" value="ECO:0007669"/>
    <property type="project" value="UniProtKB-SubCell"/>
</dbReference>
<keyword evidence="3 4" id="KW-0732">Signal</keyword>
<dbReference type="Pfam" id="PF13407">
    <property type="entry name" value="Peripla_BP_4"/>
    <property type="match status" value="1"/>
</dbReference>
<evidence type="ECO:0000313" key="7">
    <source>
        <dbReference type="Proteomes" id="UP000199647"/>
    </source>
</evidence>
<dbReference type="STRING" id="1855383.SAMN05216548_103255"/>